<dbReference type="EMBL" id="LMCB01000074">
    <property type="protein sequence ID" value="KZL15368.1"/>
    <property type="molecule type" value="Genomic_DNA"/>
</dbReference>
<dbReference type="OrthoDB" id="7866944at2"/>
<name>A0A161V874_9HYPH</name>
<dbReference type="Proteomes" id="UP000076577">
    <property type="component" value="Unassembled WGS sequence"/>
</dbReference>
<dbReference type="PATRIC" id="fig|989403.3.peg.3917"/>
<evidence type="ECO:0000313" key="2">
    <source>
        <dbReference type="Proteomes" id="UP000076577"/>
    </source>
</evidence>
<protein>
    <submittedName>
        <fullName evidence="1">Uncharacterized protein</fullName>
    </submittedName>
</protein>
<reference evidence="1 2" key="1">
    <citation type="journal article" date="2016" name="Front. Microbiol.">
        <title>Comparative Genomic Analysis Reveals a Diverse Repertoire of Genes Involved in Prokaryote-Eukaryote Interactions within the Pseudovibrio Genus.</title>
        <authorList>
            <person name="Romano S."/>
            <person name="Fernandez-Guerra A."/>
            <person name="Reen F.J."/>
            <person name="Glockner F.O."/>
            <person name="Crowley S.P."/>
            <person name="O'Sullivan O."/>
            <person name="Cotter P.D."/>
            <person name="Adams C."/>
            <person name="Dobson A.D."/>
            <person name="O'Gara F."/>
        </authorList>
    </citation>
    <scope>NUCLEOTIDE SEQUENCE [LARGE SCALE GENOMIC DNA]</scope>
    <source>
        <strain evidence="1 2">Ad2</strain>
    </source>
</reference>
<proteinExistence type="predicted"/>
<sequence length="117" mass="12133">MGWWNPFEAIADVATQAIATVIEGVATALGEPVLGKQIADVFEAVTETIVDVVVDIAVGVSTSTPVQATINVVIDLAEGAKDVYDALTEPVTPTELAMTDAPGLELTANYGSDDMLL</sequence>
<gene>
    <name evidence="1" type="ORF">PsAD2_03624</name>
</gene>
<organism evidence="1 2">
    <name type="scientific">Pseudovibrio axinellae</name>
    <dbReference type="NCBI Taxonomy" id="989403"/>
    <lineage>
        <taxon>Bacteria</taxon>
        <taxon>Pseudomonadati</taxon>
        <taxon>Pseudomonadota</taxon>
        <taxon>Alphaproteobacteria</taxon>
        <taxon>Hyphomicrobiales</taxon>
        <taxon>Stappiaceae</taxon>
        <taxon>Pseudovibrio</taxon>
    </lineage>
</organism>
<comment type="caution">
    <text evidence="1">The sequence shown here is derived from an EMBL/GenBank/DDBJ whole genome shotgun (WGS) entry which is preliminary data.</text>
</comment>
<dbReference type="AlphaFoldDB" id="A0A161V874"/>
<dbReference type="RefSeq" id="WP_068009115.1">
    <property type="nucleotide sequence ID" value="NZ_FOFM01000012.1"/>
</dbReference>
<accession>A0A161V874</accession>
<dbReference type="STRING" id="989403.SAMN05421798_11221"/>
<evidence type="ECO:0000313" key="1">
    <source>
        <dbReference type="EMBL" id="KZL15368.1"/>
    </source>
</evidence>
<keyword evidence="2" id="KW-1185">Reference proteome</keyword>